<feature type="region of interest" description="Disordered" evidence="1">
    <location>
        <begin position="99"/>
        <end position="150"/>
    </location>
</feature>
<sequence>MEKHCFYCHRPGHTKSGCQRLQHQKIKSCYACKGPEHLFRDCPKIGSPNVGEKRAKTESHVSHNTIAQSVLASQSDNSNGSKTEEIDLTTSASKYATIDPVASNAGGPTSTNPSPEQTVDNYSDIEIDDIDDSDYVPPKESEGSSDDIQDEEEADKMLIDSQEVEDLQNEKNNQMNFAQYPREGAVVVHSSSDDRGNISEPLLCQLGPSMWSDFLQSFPVTPPTMVLYRRTNFGNYSYAQFKLFELLTIYVIHAPATSAARLNFLCDSNRLLQFHQAPEDLTNDLKYDISRPAVKALSHVEAQLDQITEFSANTLVLRSGLRWRKHVERSNSYFYKTIRTRAQNQTIHELLSSEEYVVRSPNQLIDCAKQFYEQLYSPDLIEYEALEELLIQISTSTCFDTATNNALTTEWTEEEVLACASKAPSYSSPGVDGIPYELLQLLLQHPFYIRLFTKVLNNAPQHTDNGATTRLVMDVVQRMKPPGIALLLDQEKAYDRVHPQYLQACIDKFGFPQSLVASIISLFGTTLCINVNGFLTALISQARGLRQGNPLSPLLFNLAIEPLLRFIWSSPLISGFTFLRPQQPTFTSLPRPSPQLKVLAYADNVLVFLTRPTELQTLLYLVFLYGKASNARSNRDKALAVSLSAEDHQDWSQMLSANGITQWHNKRAYLATTYFGYPLTSSVQQMSSYLDSLILRWLTPPLLSSDQATNPDSFATSLMNYALCALSFAPSPVLPLLFPERRTTDLHKIGCFNSLFKTIDQMDFETNWTALDASSASEIPLSRICPLLLTSDPDHACNYWKSNLVKDLCRFSTVGGKLTPITSFLLRKQRNQSEAYYDLFSLDHVKEENFFAALKSTSDLSLSLFISSMGFPHPEPKFHSLISTPLPDGTPIENLSAK</sequence>
<feature type="compositionally biased region" description="Polar residues" evidence="1">
    <location>
        <begin position="106"/>
        <end position="121"/>
    </location>
</feature>
<feature type="compositionally biased region" description="Acidic residues" evidence="1">
    <location>
        <begin position="123"/>
        <end position="134"/>
    </location>
</feature>
<protein>
    <recommendedName>
        <fullName evidence="2">Reverse transcriptase domain-containing protein</fullName>
    </recommendedName>
</protein>
<dbReference type="Proteomes" id="UP000716291">
    <property type="component" value="Unassembled WGS sequence"/>
</dbReference>
<keyword evidence="4" id="KW-1185">Reference proteome</keyword>
<organism evidence="3 4">
    <name type="scientific">Rhizopus oryzae</name>
    <name type="common">Mucormycosis agent</name>
    <name type="synonym">Rhizopus arrhizus var. delemar</name>
    <dbReference type="NCBI Taxonomy" id="64495"/>
    <lineage>
        <taxon>Eukaryota</taxon>
        <taxon>Fungi</taxon>
        <taxon>Fungi incertae sedis</taxon>
        <taxon>Mucoromycota</taxon>
        <taxon>Mucoromycotina</taxon>
        <taxon>Mucoromycetes</taxon>
        <taxon>Mucorales</taxon>
        <taxon>Mucorineae</taxon>
        <taxon>Rhizopodaceae</taxon>
        <taxon>Rhizopus</taxon>
    </lineage>
</organism>
<dbReference type="GO" id="GO:0003676">
    <property type="term" value="F:nucleic acid binding"/>
    <property type="evidence" value="ECO:0007669"/>
    <property type="project" value="InterPro"/>
</dbReference>
<dbReference type="InterPro" id="IPR036875">
    <property type="entry name" value="Znf_CCHC_sf"/>
</dbReference>
<dbReference type="OrthoDB" id="2265525at2759"/>
<evidence type="ECO:0000313" key="4">
    <source>
        <dbReference type="Proteomes" id="UP000716291"/>
    </source>
</evidence>
<comment type="caution">
    <text evidence="3">The sequence shown here is derived from an EMBL/GenBank/DDBJ whole genome shotgun (WGS) entry which is preliminary data.</text>
</comment>
<dbReference type="InterPro" id="IPR043502">
    <property type="entry name" value="DNA/RNA_pol_sf"/>
</dbReference>
<dbReference type="SUPFAM" id="SSF56672">
    <property type="entry name" value="DNA/RNA polymerases"/>
    <property type="match status" value="1"/>
</dbReference>
<dbReference type="Pfam" id="PF00078">
    <property type="entry name" value="RVT_1"/>
    <property type="match status" value="1"/>
</dbReference>
<proteinExistence type="predicted"/>
<dbReference type="EMBL" id="JAANQT010001336">
    <property type="protein sequence ID" value="KAG1305569.1"/>
    <property type="molecule type" value="Genomic_DNA"/>
</dbReference>
<dbReference type="SUPFAM" id="SSF57756">
    <property type="entry name" value="Retrovirus zinc finger-like domains"/>
    <property type="match status" value="1"/>
</dbReference>
<gene>
    <name evidence="3" type="ORF">G6F64_008276</name>
</gene>
<dbReference type="InterPro" id="IPR001878">
    <property type="entry name" value="Znf_CCHC"/>
</dbReference>
<dbReference type="AlphaFoldDB" id="A0A9P6X565"/>
<dbReference type="Gene3D" id="4.10.60.10">
    <property type="entry name" value="Zinc finger, CCHC-type"/>
    <property type="match status" value="1"/>
</dbReference>
<dbReference type="PROSITE" id="PS50878">
    <property type="entry name" value="RT_POL"/>
    <property type="match status" value="1"/>
</dbReference>
<evidence type="ECO:0000313" key="3">
    <source>
        <dbReference type="EMBL" id="KAG1305569.1"/>
    </source>
</evidence>
<evidence type="ECO:0000259" key="2">
    <source>
        <dbReference type="PROSITE" id="PS50878"/>
    </source>
</evidence>
<evidence type="ECO:0000256" key="1">
    <source>
        <dbReference type="SAM" id="MobiDB-lite"/>
    </source>
</evidence>
<name>A0A9P6X565_RHIOR</name>
<dbReference type="SMART" id="SM00343">
    <property type="entry name" value="ZnF_C2HC"/>
    <property type="match status" value="2"/>
</dbReference>
<feature type="domain" description="Reverse transcriptase" evidence="2">
    <location>
        <begin position="415"/>
        <end position="656"/>
    </location>
</feature>
<reference evidence="3" key="1">
    <citation type="journal article" date="2020" name="Microb. Genom.">
        <title>Genetic diversity of clinical and environmental Mucorales isolates obtained from an investigation of mucormycosis cases among solid organ transplant recipients.</title>
        <authorList>
            <person name="Nguyen M.H."/>
            <person name="Kaul D."/>
            <person name="Muto C."/>
            <person name="Cheng S.J."/>
            <person name="Richter R.A."/>
            <person name="Bruno V.M."/>
            <person name="Liu G."/>
            <person name="Beyhan S."/>
            <person name="Sundermann A.J."/>
            <person name="Mounaud S."/>
            <person name="Pasculle A.W."/>
            <person name="Nierman W.C."/>
            <person name="Driscoll E."/>
            <person name="Cumbie R."/>
            <person name="Clancy C.J."/>
            <person name="Dupont C.L."/>
        </authorList>
    </citation>
    <scope>NUCLEOTIDE SEQUENCE</scope>
    <source>
        <strain evidence="3">GL11</strain>
    </source>
</reference>
<dbReference type="InterPro" id="IPR000477">
    <property type="entry name" value="RT_dom"/>
</dbReference>
<dbReference type="PANTHER" id="PTHR19446">
    <property type="entry name" value="REVERSE TRANSCRIPTASES"/>
    <property type="match status" value="1"/>
</dbReference>
<dbReference type="GO" id="GO:0008270">
    <property type="term" value="F:zinc ion binding"/>
    <property type="evidence" value="ECO:0007669"/>
    <property type="project" value="InterPro"/>
</dbReference>
<accession>A0A9P6X565</accession>